<protein>
    <recommendedName>
        <fullName evidence="4">Lipoprotein</fullName>
    </recommendedName>
</protein>
<dbReference type="PROSITE" id="PS51257">
    <property type="entry name" value="PROKAR_LIPOPROTEIN"/>
    <property type="match status" value="1"/>
</dbReference>
<accession>Q0RMP4</accession>
<sequence length="55" mass="5778">MLARPSFMGWQCARMMYVPAVAMGCVSPAGHPENPVPAGCDGGEDLSVARREGGR</sequence>
<name>Q0RMP4_FRAAA</name>
<organism evidence="2 3">
    <name type="scientific">Frankia alni (strain DSM 45986 / CECT 9034 / ACN14a)</name>
    <dbReference type="NCBI Taxonomy" id="326424"/>
    <lineage>
        <taxon>Bacteria</taxon>
        <taxon>Bacillati</taxon>
        <taxon>Actinomycetota</taxon>
        <taxon>Actinomycetes</taxon>
        <taxon>Frankiales</taxon>
        <taxon>Frankiaceae</taxon>
        <taxon>Frankia</taxon>
    </lineage>
</organism>
<dbReference type="Proteomes" id="UP000000657">
    <property type="component" value="Chromosome"/>
</dbReference>
<proteinExistence type="predicted"/>
<gene>
    <name evidence="2" type="ordered locus">FRAAL2556</name>
</gene>
<evidence type="ECO:0000256" key="1">
    <source>
        <dbReference type="SAM" id="MobiDB-lite"/>
    </source>
</evidence>
<evidence type="ECO:0000313" key="2">
    <source>
        <dbReference type="EMBL" id="CAJ61203.1"/>
    </source>
</evidence>
<dbReference type="STRING" id="326424.FRAAL2556"/>
<keyword evidence="3" id="KW-1185">Reference proteome</keyword>
<reference evidence="2 3" key="1">
    <citation type="journal article" date="2007" name="Genome Res.">
        <title>Genome characteristics of facultatively symbiotic Frankia sp. strains reflect host range and host plant biogeography.</title>
        <authorList>
            <person name="Normand P."/>
            <person name="Lapierre P."/>
            <person name="Tisa L.S."/>
            <person name="Gogarten J.P."/>
            <person name="Alloisio N."/>
            <person name="Bagnarol E."/>
            <person name="Bassi C.A."/>
            <person name="Berry A.M."/>
            <person name="Bickhart D.M."/>
            <person name="Choisne N."/>
            <person name="Couloux A."/>
            <person name="Cournoyer B."/>
            <person name="Cruveiller S."/>
            <person name="Daubin V."/>
            <person name="Demange N."/>
            <person name="Francino M.P."/>
            <person name="Goltsman E."/>
            <person name="Huang Y."/>
            <person name="Kopp O.R."/>
            <person name="Labarre L."/>
            <person name="Lapidus A."/>
            <person name="Lavire C."/>
            <person name="Marechal J."/>
            <person name="Martinez M."/>
            <person name="Mastronunzio J.E."/>
            <person name="Mullin B.C."/>
            <person name="Niemann J."/>
            <person name="Pujic P."/>
            <person name="Rawnsley T."/>
            <person name="Rouy Z."/>
            <person name="Schenowitz C."/>
            <person name="Sellstedt A."/>
            <person name="Tavares F."/>
            <person name="Tomkins J.P."/>
            <person name="Vallenet D."/>
            <person name="Valverde C."/>
            <person name="Wall L.G."/>
            <person name="Wang Y."/>
            <person name="Medigue C."/>
            <person name="Benson D.R."/>
        </authorList>
    </citation>
    <scope>NUCLEOTIDE SEQUENCE [LARGE SCALE GENOMIC DNA]</scope>
    <source>
        <strain evidence="3">DSM 45986 / CECT 9034 / ACN14a</strain>
    </source>
</reference>
<dbReference type="HOGENOM" id="CLU_3025651_0_0_11"/>
<feature type="region of interest" description="Disordered" evidence="1">
    <location>
        <begin position="33"/>
        <end position="55"/>
    </location>
</feature>
<evidence type="ECO:0008006" key="4">
    <source>
        <dbReference type="Google" id="ProtNLM"/>
    </source>
</evidence>
<dbReference type="AlphaFoldDB" id="Q0RMP4"/>
<dbReference type="KEGG" id="fal:FRAAL2556"/>
<evidence type="ECO:0000313" key="3">
    <source>
        <dbReference type="Proteomes" id="UP000000657"/>
    </source>
</evidence>
<dbReference type="EMBL" id="CT573213">
    <property type="protein sequence ID" value="CAJ61203.1"/>
    <property type="molecule type" value="Genomic_DNA"/>
</dbReference>